<protein>
    <submittedName>
        <fullName evidence="5">Leucine rich repeat (in FLII) interacting protein 1a</fullName>
    </submittedName>
</protein>
<feature type="compositionally biased region" description="Basic residues" evidence="4">
    <location>
        <begin position="539"/>
        <end position="552"/>
    </location>
</feature>
<feature type="region of interest" description="Disordered" evidence="4">
    <location>
        <begin position="327"/>
        <end position="359"/>
    </location>
</feature>
<dbReference type="AlphaFoldDB" id="A0A8C2HT15"/>
<feature type="region of interest" description="Disordered" evidence="4">
    <location>
        <begin position="373"/>
        <end position="625"/>
    </location>
</feature>
<dbReference type="PANTHER" id="PTHR19212:SF5">
    <property type="entry name" value="LEUCINE-RICH REPEAT FLIGHTLESS-INTERACTING PROTEIN 1"/>
    <property type="match status" value="1"/>
</dbReference>
<feature type="compositionally biased region" description="Basic and acidic residues" evidence="4">
    <location>
        <begin position="553"/>
        <end position="569"/>
    </location>
</feature>
<feature type="region of interest" description="Disordered" evidence="4">
    <location>
        <begin position="800"/>
        <end position="820"/>
    </location>
</feature>
<feature type="coiled-coil region" evidence="3">
    <location>
        <begin position="173"/>
        <end position="318"/>
    </location>
</feature>
<feature type="region of interest" description="Disordered" evidence="4">
    <location>
        <begin position="1"/>
        <end position="22"/>
    </location>
</feature>
<evidence type="ECO:0000256" key="2">
    <source>
        <dbReference type="ARBA" id="ARBA00023054"/>
    </source>
</evidence>
<reference evidence="5" key="1">
    <citation type="submission" date="2025-08" db="UniProtKB">
        <authorList>
            <consortium name="Ensembl"/>
        </authorList>
    </citation>
    <scope>IDENTIFICATION</scope>
</reference>
<evidence type="ECO:0000313" key="6">
    <source>
        <dbReference type="Proteomes" id="UP000694701"/>
    </source>
</evidence>
<feature type="compositionally biased region" description="Basic and acidic residues" evidence="4">
    <location>
        <begin position="432"/>
        <end position="491"/>
    </location>
</feature>
<sequence>MGSQGPGRKRTPSKNGLTGEEDALNVIAKEAEARLAAKRAARAEAREIRMRELERQQKEIYQVQKKYYGLDNLDNKWGDIEQWMEDSERYTRVSRRHASVSDDEEQMSVGSRSNIRVDDRLERDYLEKGSSRASTISGATLTSLGGTSSRRGSGDTSISADTEASIREIKDSLLEMEEKYRKAMVSNAQLDNEKTNMMYEVDTLKDSLTELEEMLFETRRELEEKCKDLEREKHAHSILQFQFNELKETLKQSEELLTEIRQLRLKQDGYVREISDLQETVEWKNKKIGALERQKEFSDAIRNERDELRDEVVQLKDILKKHGIVLGPDLATNGETGEEVGKADQNSQTASTEIREGSSVLGTHQLKVCKDQQQKDLDDGVPGNQQFSHAQFSSSNTPLEPSMENGELGDQMIQGVEQLENRPEEPPGSVGDDEHTATRPKEEIKLEAHIPEDLRSNTVELESKVHKDGHLETDQQERECVKPSQVIKEETPSELVSGSVHDETDKPGETVLDDKVQEEPVESSQTEMLAKTQGASASNKKKKKKKKNKQKQKQSDKQESDRKIDDKNETVCSEDNPNQKMKDDLEGNHQDPSGNDKSETTMNTDVPHDAKRTSELEGIETTDTNINADDAQDKILLVTDKADLAGISKTISNFDCPESANGVLSDDLSSNIISNPANIIDEHTEVSTNPDSEAVIFSCELVSSETKTSLPHESSAQSMDAVEGGVESTSSFENIELKSASLDIKEVESHLNCEVEEQEEKLQNIDLDGTTNPEDQDDSALPNSPVMEKVENEAERVIQEQPVHQPMESQLQDIIGAELD</sequence>
<evidence type="ECO:0000256" key="4">
    <source>
        <dbReference type="SAM" id="MobiDB-lite"/>
    </source>
</evidence>
<dbReference type="Pfam" id="PF09738">
    <property type="entry name" value="LRRFIP"/>
    <property type="match status" value="1"/>
</dbReference>
<evidence type="ECO:0000313" key="5">
    <source>
        <dbReference type="Ensembl" id="ENSCCRP00020067859.1"/>
    </source>
</evidence>
<feature type="compositionally biased region" description="Basic and acidic residues" evidence="4">
    <location>
        <begin position="580"/>
        <end position="599"/>
    </location>
</feature>
<evidence type="ECO:0000256" key="1">
    <source>
        <dbReference type="ARBA" id="ARBA00008275"/>
    </source>
</evidence>
<feature type="compositionally biased region" description="Polar residues" evidence="4">
    <location>
        <begin position="708"/>
        <end position="718"/>
    </location>
</feature>
<comment type="similarity">
    <text evidence="1">Belongs to the LRRFIP family.</text>
</comment>
<keyword evidence="2 3" id="KW-0175">Coiled coil</keyword>
<feature type="region of interest" description="Disordered" evidence="4">
    <location>
        <begin position="94"/>
        <end position="114"/>
    </location>
</feature>
<dbReference type="GO" id="GO:0000981">
    <property type="term" value="F:DNA-binding transcription factor activity, RNA polymerase II-specific"/>
    <property type="evidence" value="ECO:0007669"/>
    <property type="project" value="TreeGrafter"/>
</dbReference>
<evidence type="ECO:0000256" key="3">
    <source>
        <dbReference type="SAM" id="Coils"/>
    </source>
</evidence>
<proteinExistence type="inferred from homology"/>
<dbReference type="InterPro" id="IPR019139">
    <property type="entry name" value="LRRFIP1/2"/>
</dbReference>
<feature type="region of interest" description="Disordered" evidence="4">
    <location>
        <begin position="137"/>
        <end position="162"/>
    </location>
</feature>
<dbReference type="PANTHER" id="PTHR19212">
    <property type="entry name" value="LEUCINE RICH REPEAT IN FLII INTERACTING PROTEIN"/>
    <property type="match status" value="1"/>
</dbReference>
<dbReference type="GO" id="GO:0000978">
    <property type="term" value="F:RNA polymerase II cis-regulatory region sequence-specific DNA binding"/>
    <property type="evidence" value="ECO:0007669"/>
    <property type="project" value="TreeGrafter"/>
</dbReference>
<dbReference type="Proteomes" id="UP000694701">
    <property type="component" value="Unplaced"/>
</dbReference>
<feature type="compositionally biased region" description="Basic and acidic residues" evidence="4">
    <location>
        <begin position="500"/>
        <end position="518"/>
    </location>
</feature>
<feature type="compositionally biased region" description="Low complexity" evidence="4">
    <location>
        <begin position="137"/>
        <end position="159"/>
    </location>
</feature>
<feature type="compositionally biased region" description="Basic and acidic residues" evidence="4">
    <location>
        <begin position="606"/>
        <end position="615"/>
    </location>
</feature>
<dbReference type="Gene3D" id="1.20.5.4090">
    <property type="match status" value="1"/>
</dbReference>
<accession>A0A8C2HT15</accession>
<feature type="compositionally biased region" description="Polar residues" evidence="4">
    <location>
        <begin position="522"/>
        <end position="538"/>
    </location>
</feature>
<feature type="region of interest" description="Disordered" evidence="4">
    <location>
        <begin position="708"/>
        <end position="727"/>
    </location>
</feature>
<dbReference type="Ensembl" id="ENSCCRT00020074635.1">
    <property type="protein sequence ID" value="ENSCCRP00020067859.1"/>
    <property type="gene ID" value="ENSCCRG00020031843.1"/>
</dbReference>
<feature type="compositionally biased region" description="Polar residues" evidence="4">
    <location>
        <begin position="383"/>
        <end position="399"/>
    </location>
</feature>
<feature type="compositionally biased region" description="Polar residues" evidence="4">
    <location>
        <begin position="570"/>
        <end position="579"/>
    </location>
</feature>
<name>A0A8C2HT15_CYPCA</name>
<feature type="region of interest" description="Disordered" evidence="4">
    <location>
        <begin position="756"/>
        <end position="785"/>
    </location>
</feature>
<organism evidence="5 6">
    <name type="scientific">Cyprinus carpio</name>
    <name type="common">Common carp</name>
    <dbReference type="NCBI Taxonomy" id="7962"/>
    <lineage>
        <taxon>Eukaryota</taxon>
        <taxon>Metazoa</taxon>
        <taxon>Chordata</taxon>
        <taxon>Craniata</taxon>
        <taxon>Vertebrata</taxon>
        <taxon>Euteleostomi</taxon>
        <taxon>Actinopterygii</taxon>
        <taxon>Neopterygii</taxon>
        <taxon>Teleostei</taxon>
        <taxon>Ostariophysi</taxon>
        <taxon>Cypriniformes</taxon>
        <taxon>Cyprinidae</taxon>
        <taxon>Cyprininae</taxon>
        <taxon>Cyprinus</taxon>
    </lineage>
</organism>